<accession>A0A450SR40</accession>
<evidence type="ECO:0000259" key="4">
    <source>
        <dbReference type="PROSITE" id="PS50110"/>
    </source>
</evidence>
<sequence length="177" mass="19665">MKKMNLLLIDDDEGYNYVLSRALARRGFEVRGAHTPEEALDLAASESPHFVILDLNLNGHSGLNLIPPLRERCPDADILILTGYASIPTAVEAIKLGAREYLAKPASVESIVNALTAEVDATHHKPVDHFMSVQRMEWEYIQRVLAEHGGNITATARALKMHRRTLQRKLAKRPPAA</sequence>
<dbReference type="CDD" id="cd17563">
    <property type="entry name" value="REC_RegA-like"/>
    <property type="match status" value="1"/>
</dbReference>
<evidence type="ECO:0000256" key="1">
    <source>
        <dbReference type="ARBA" id="ARBA00022553"/>
    </source>
</evidence>
<dbReference type="PANTHER" id="PTHR44591:SF14">
    <property type="entry name" value="PROTEIN PILG"/>
    <property type="match status" value="1"/>
</dbReference>
<dbReference type="Pfam" id="PF02954">
    <property type="entry name" value="HTH_8"/>
    <property type="match status" value="1"/>
</dbReference>
<dbReference type="SUPFAM" id="SSF52172">
    <property type="entry name" value="CheY-like"/>
    <property type="match status" value="1"/>
</dbReference>
<proteinExistence type="predicted"/>
<name>A0A450SR40_9GAMM</name>
<dbReference type="InterPro" id="IPR050595">
    <property type="entry name" value="Bact_response_regulator"/>
</dbReference>
<dbReference type="GO" id="GO:0043565">
    <property type="term" value="F:sequence-specific DNA binding"/>
    <property type="evidence" value="ECO:0007669"/>
    <property type="project" value="InterPro"/>
</dbReference>
<dbReference type="Gene3D" id="3.40.50.2300">
    <property type="match status" value="1"/>
</dbReference>
<dbReference type="InterPro" id="IPR001789">
    <property type="entry name" value="Sig_transdc_resp-reg_receiver"/>
</dbReference>
<feature type="domain" description="Response regulatory" evidence="4">
    <location>
        <begin position="5"/>
        <end position="119"/>
    </location>
</feature>
<keyword evidence="1 3" id="KW-0597">Phosphoprotein</keyword>
<evidence type="ECO:0000256" key="2">
    <source>
        <dbReference type="ARBA" id="ARBA00023012"/>
    </source>
</evidence>
<dbReference type="InterPro" id="IPR011006">
    <property type="entry name" value="CheY-like_superfamily"/>
</dbReference>
<dbReference type="AlphaFoldDB" id="A0A450SR40"/>
<evidence type="ECO:0000256" key="3">
    <source>
        <dbReference type="PROSITE-ProRule" id="PRU00169"/>
    </source>
</evidence>
<gene>
    <name evidence="5" type="ORF">BECKDK2373C_GA0170839_105321</name>
</gene>
<dbReference type="PROSITE" id="PS50110">
    <property type="entry name" value="RESPONSE_REGULATORY"/>
    <property type="match status" value="1"/>
</dbReference>
<protein>
    <submittedName>
        <fullName evidence="5">Two component transcriptional regulator, Fis family</fullName>
    </submittedName>
</protein>
<dbReference type="Pfam" id="PF00072">
    <property type="entry name" value="Response_reg"/>
    <property type="match status" value="1"/>
</dbReference>
<feature type="modified residue" description="4-aspartylphosphate" evidence="3">
    <location>
        <position position="54"/>
    </location>
</feature>
<dbReference type="PANTHER" id="PTHR44591">
    <property type="entry name" value="STRESS RESPONSE REGULATOR PROTEIN 1"/>
    <property type="match status" value="1"/>
</dbReference>
<dbReference type="InterPro" id="IPR002197">
    <property type="entry name" value="HTH_Fis"/>
</dbReference>
<reference evidence="5" key="1">
    <citation type="submission" date="2019-02" db="EMBL/GenBank/DDBJ databases">
        <authorList>
            <person name="Gruber-Vodicka R. H."/>
            <person name="Seah K. B. B."/>
        </authorList>
    </citation>
    <scope>NUCLEOTIDE SEQUENCE</scope>
    <source>
        <strain evidence="5">BECK_DK161</strain>
    </source>
</reference>
<keyword evidence="2" id="KW-0902">Two-component regulatory system</keyword>
<dbReference type="SMART" id="SM00448">
    <property type="entry name" value="REC"/>
    <property type="match status" value="1"/>
</dbReference>
<dbReference type="EMBL" id="CAADEY010000053">
    <property type="protein sequence ID" value="VFJ56401.1"/>
    <property type="molecule type" value="Genomic_DNA"/>
</dbReference>
<dbReference type="GO" id="GO:0000160">
    <property type="term" value="P:phosphorelay signal transduction system"/>
    <property type="evidence" value="ECO:0007669"/>
    <property type="project" value="UniProtKB-KW"/>
</dbReference>
<dbReference type="Gene3D" id="1.10.10.60">
    <property type="entry name" value="Homeodomain-like"/>
    <property type="match status" value="1"/>
</dbReference>
<evidence type="ECO:0000313" key="5">
    <source>
        <dbReference type="EMBL" id="VFJ56401.1"/>
    </source>
</evidence>
<organism evidence="5">
    <name type="scientific">Candidatus Kentrum sp. DK</name>
    <dbReference type="NCBI Taxonomy" id="2126562"/>
    <lineage>
        <taxon>Bacteria</taxon>
        <taxon>Pseudomonadati</taxon>
        <taxon>Pseudomonadota</taxon>
        <taxon>Gammaproteobacteria</taxon>
        <taxon>Candidatus Kentrum</taxon>
    </lineage>
</organism>